<protein>
    <submittedName>
        <fullName evidence="1">Uncharacterized protein</fullName>
    </submittedName>
</protein>
<organism evidence="1 2">
    <name type="scientific">Candidatus Kapaibacterium thiocyanatum</name>
    <dbReference type="NCBI Taxonomy" id="1895771"/>
    <lineage>
        <taxon>Bacteria</taxon>
        <taxon>Pseudomonadati</taxon>
        <taxon>Candidatus Kapaibacteriota</taxon>
        <taxon>Candidatus Kapaibacteriia</taxon>
        <taxon>Candidatus Kapaibacteriales</taxon>
        <taxon>Candidatus Kapaibacteriaceae</taxon>
        <taxon>Candidatus Kapaibacterium</taxon>
    </lineage>
</organism>
<dbReference type="STRING" id="1895771.BGO89_10560"/>
<dbReference type="AlphaFoldDB" id="A0A1M3KXH1"/>
<comment type="caution">
    <text evidence="1">The sequence shown here is derived from an EMBL/GenBank/DDBJ whole genome shotgun (WGS) entry which is preliminary data.</text>
</comment>
<proteinExistence type="predicted"/>
<reference evidence="1 2" key="1">
    <citation type="submission" date="2016-09" db="EMBL/GenBank/DDBJ databases">
        <title>Genome-resolved meta-omics ties microbial dynamics to process performance in biotechnology for thiocyanate degradation.</title>
        <authorList>
            <person name="Kantor R.S."/>
            <person name="Huddy R.J."/>
            <person name="Iyer R."/>
            <person name="Thomas B.C."/>
            <person name="Brown C.T."/>
            <person name="Anantharaman K."/>
            <person name="Tringe S."/>
            <person name="Hettich R.L."/>
            <person name="Harrison S.T."/>
            <person name="Banfield J.F."/>
        </authorList>
    </citation>
    <scope>NUCLEOTIDE SEQUENCE [LARGE SCALE GENOMIC DNA]</scope>
    <source>
        <strain evidence="1">59-99</strain>
    </source>
</reference>
<accession>A0A1M3KXH1</accession>
<sequence length="141" mass="15420">MKMKRNHIELSTTHYVGLVIAMAVCLVVFGTGSVSAQTLVTNGATIHIRENAQVVVNGNTEIRTGDVRVYNQARVEFRGDVNVVRGGLYMLQDSYARVVRNLVVANDGIVWRYAPGSLDVEGSIFNRGELTNDGEINIGKP</sequence>
<evidence type="ECO:0000313" key="1">
    <source>
        <dbReference type="EMBL" id="OJX56954.1"/>
    </source>
</evidence>
<name>A0A1M3KXH1_9BACT</name>
<dbReference type="EMBL" id="MKVH01000024">
    <property type="protein sequence ID" value="OJX56954.1"/>
    <property type="molecule type" value="Genomic_DNA"/>
</dbReference>
<gene>
    <name evidence="1" type="ORF">BGO89_10560</name>
</gene>
<evidence type="ECO:0000313" key="2">
    <source>
        <dbReference type="Proteomes" id="UP000184233"/>
    </source>
</evidence>
<dbReference type="Proteomes" id="UP000184233">
    <property type="component" value="Unassembled WGS sequence"/>
</dbReference>